<dbReference type="PROSITE" id="PS50994">
    <property type="entry name" value="INTEGRASE"/>
    <property type="match status" value="1"/>
</dbReference>
<dbReference type="Pfam" id="PF13276">
    <property type="entry name" value="HTH_21"/>
    <property type="match status" value="1"/>
</dbReference>
<evidence type="ECO:0000256" key="1">
    <source>
        <dbReference type="ARBA" id="ARBA00009964"/>
    </source>
</evidence>
<comment type="caution">
    <text evidence="4">The sequence shown here is derived from an EMBL/GenBank/DDBJ whole genome shotgun (WGS) entry which is preliminary data.</text>
</comment>
<dbReference type="InterPro" id="IPR050900">
    <property type="entry name" value="Transposase_IS3/IS150/IS904"/>
</dbReference>
<dbReference type="PANTHER" id="PTHR46889:SF4">
    <property type="entry name" value="TRANSPOSASE INSO FOR INSERTION SEQUENCE ELEMENT IS911B-RELATED"/>
    <property type="match status" value="1"/>
</dbReference>
<dbReference type="PANTHER" id="PTHR46889">
    <property type="entry name" value="TRANSPOSASE INSF FOR INSERTION SEQUENCE IS3B-RELATED"/>
    <property type="match status" value="1"/>
</dbReference>
<dbReference type="Gene3D" id="3.30.420.10">
    <property type="entry name" value="Ribonuclease H-like superfamily/Ribonuclease H"/>
    <property type="match status" value="1"/>
</dbReference>
<dbReference type="Pfam" id="PF00665">
    <property type="entry name" value="rve"/>
    <property type="match status" value="1"/>
</dbReference>
<dbReference type="GO" id="GO:0015074">
    <property type="term" value="P:DNA integration"/>
    <property type="evidence" value="ECO:0007669"/>
    <property type="project" value="InterPro"/>
</dbReference>
<sequence length="376" mass="43765">MSLKHSDEFKRDAVRIALTSGLTRRQVASDLSIGLSTLGKWIASISDETKIPTQDTDLLRENERLRKENRILREEREILKKAGNIFRSTKAVRFQFITDYRGSLSRSRICRLMGVTDRGLRAWKRRPPSLRQRRDLILLAHIREQHRLCLGSYGRPRMTEELKALGLQVGQRRVGRLMRQNNITVVRTRKFKRTTDSHHTFNIAPNLLKQDFSASAPNQKWAGDITYVWTREGWVYLAVILDLYSRRVIGWATGDRLKQDLALRALNMALALRKPPPGCIQHTDRGSQYCAHEYQKLLLKHQLLPSMSGKGNCFDNSAVESFFKSLKAELIWRRHWQTRRDIEIAIFEYINGFYNPRRRHSTLGWKSPVAFEKKAA</sequence>
<dbReference type="InterPro" id="IPR025948">
    <property type="entry name" value="HTH-like_dom"/>
</dbReference>
<dbReference type="InterPro" id="IPR002514">
    <property type="entry name" value="Transposase_8"/>
</dbReference>
<dbReference type="NCBIfam" id="NF033516">
    <property type="entry name" value="transpos_IS3"/>
    <property type="match status" value="1"/>
</dbReference>
<dbReference type="GO" id="GO:0006313">
    <property type="term" value="P:DNA transposition"/>
    <property type="evidence" value="ECO:0007669"/>
    <property type="project" value="InterPro"/>
</dbReference>
<dbReference type="InterPro" id="IPR009057">
    <property type="entry name" value="Homeodomain-like_sf"/>
</dbReference>
<evidence type="ECO:0000259" key="3">
    <source>
        <dbReference type="PROSITE" id="PS50994"/>
    </source>
</evidence>
<dbReference type="Proteomes" id="UP000217163">
    <property type="component" value="Unassembled WGS sequence"/>
</dbReference>
<name>A0A261WAJ2_9PSED</name>
<evidence type="ECO:0000313" key="4">
    <source>
        <dbReference type="EMBL" id="OZI82942.1"/>
    </source>
</evidence>
<comment type="similarity">
    <text evidence="1">Belongs to the transposase 8 family.</text>
</comment>
<evidence type="ECO:0000256" key="2">
    <source>
        <dbReference type="SAM" id="Coils"/>
    </source>
</evidence>
<dbReference type="GO" id="GO:0003677">
    <property type="term" value="F:DNA binding"/>
    <property type="evidence" value="ECO:0007669"/>
    <property type="project" value="InterPro"/>
</dbReference>
<feature type="coiled-coil region" evidence="2">
    <location>
        <begin position="55"/>
        <end position="82"/>
    </location>
</feature>
<dbReference type="InterPro" id="IPR036397">
    <property type="entry name" value="RNaseH_sf"/>
</dbReference>
<feature type="domain" description="Integrase catalytic" evidence="3">
    <location>
        <begin position="213"/>
        <end position="376"/>
    </location>
</feature>
<organism evidence="4 5">
    <name type="scientific">Pseudomonas avellanae</name>
    <dbReference type="NCBI Taxonomy" id="46257"/>
    <lineage>
        <taxon>Bacteria</taxon>
        <taxon>Pseudomonadati</taxon>
        <taxon>Pseudomonadota</taxon>
        <taxon>Gammaproteobacteria</taxon>
        <taxon>Pseudomonadales</taxon>
        <taxon>Pseudomonadaceae</taxon>
        <taxon>Pseudomonas</taxon>
    </lineage>
</organism>
<reference evidence="5" key="1">
    <citation type="journal article" date="2016" name="Sci. Rep.">
        <title>Genome analysis of the kiwifruit canker pathogen Pseudomonas syringae pv. actinidiae biovar 5.</title>
        <authorList>
            <person name="Fujikawa T."/>
            <person name="Sawada H."/>
        </authorList>
    </citation>
    <scope>NUCLEOTIDE SEQUENCE [LARGE SCALE GENOMIC DNA]</scope>
    <source>
        <strain evidence="5">MAFF 212061</strain>
    </source>
</reference>
<dbReference type="InterPro" id="IPR001584">
    <property type="entry name" value="Integrase_cat-core"/>
</dbReference>
<dbReference type="SUPFAM" id="SSF53098">
    <property type="entry name" value="Ribonuclease H-like"/>
    <property type="match status" value="1"/>
</dbReference>
<proteinExistence type="inferred from homology"/>
<dbReference type="AlphaFoldDB" id="A0A261WAJ2"/>
<protein>
    <submittedName>
        <fullName evidence="4">IS3 family transposase</fullName>
    </submittedName>
</protein>
<evidence type="ECO:0000313" key="5">
    <source>
        <dbReference type="Proteomes" id="UP000217163"/>
    </source>
</evidence>
<accession>A0A261WAJ2</accession>
<dbReference type="SUPFAM" id="SSF46689">
    <property type="entry name" value="Homeodomain-like"/>
    <property type="match status" value="1"/>
</dbReference>
<dbReference type="GO" id="GO:0004803">
    <property type="term" value="F:transposase activity"/>
    <property type="evidence" value="ECO:0007669"/>
    <property type="project" value="InterPro"/>
</dbReference>
<keyword evidence="2" id="KW-0175">Coiled coil</keyword>
<dbReference type="Pfam" id="PF13333">
    <property type="entry name" value="rve_2"/>
    <property type="match status" value="1"/>
</dbReference>
<dbReference type="EMBL" id="NKQU01000660">
    <property type="protein sequence ID" value="OZI82942.1"/>
    <property type="molecule type" value="Genomic_DNA"/>
</dbReference>
<gene>
    <name evidence="4" type="ORF">CFN58_34425</name>
</gene>
<dbReference type="InterPro" id="IPR012337">
    <property type="entry name" value="RNaseH-like_sf"/>
</dbReference>
<dbReference type="Pfam" id="PF01527">
    <property type="entry name" value="HTH_Tnp_1"/>
    <property type="match status" value="1"/>
</dbReference>
<dbReference type="Gene3D" id="1.10.10.60">
    <property type="entry name" value="Homeodomain-like"/>
    <property type="match status" value="1"/>
</dbReference>
<dbReference type="InterPro" id="IPR048020">
    <property type="entry name" value="Transpos_IS3"/>
</dbReference>